<keyword evidence="1" id="KW-0732">Signal</keyword>
<comment type="caution">
    <text evidence="2">The sequence shown here is derived from an EMBL/GenBank/DDBJ whole genome shotgun (WGS) entry which is preliminary data.</text>
</comment>
<dbReference type="Proteomes" id="UP000319722">
    <property type="component" value="Unassembled WGS sequence"/>
</dbReference>
<dbReference type="OrthoDB" id="8535650at2"/>
<dbReference type="Gene3D" id="3.15.10.40">
    <property type="entry name" value="Uncharacterised protein PF07273, DUF1439"/>
    <property type="match status" value="1"/>
</dbReference>
<organism evidence="2 3">
    <name type="scientific">Variovorax beijingensis</name>
    <dbReference type="NCBI Taxonomy" id="2496117"/>
    <lineage>
        <taxon>Bacteria</taxon>
        <taxon>Pseudomonadati</taxon>
        <taxon>Pseudomonadota</taxon>
        <taxon>Betaproteobacteria</taxon>
        <taxon>Burkholderiales</taxon>
        <taxon>Comamonadaceae</taxon>
        <taxon>Variovorax</taxon>
    </lineage>
</organism>
<evidence type="ECO:0000313" key="3">
    <source>
        <dbReference type="Proteomes" id="UP000319722"/>
    </source>
</evidence>
<dbReference type="EMBL" id="VIVL01000009">
    <property type="protein sequence ID" value="TWD77599.1"/>
    <property type="molecule type" value="Genomic_DNA"/>
</dbReference>
<accession>A0A561BFF1</accession>
<evidence type="ECO:0000313" key="2">
    <source>
        <dbReference type="EMBL" id="TWD77599.1"/>
    </source>
</evidence>
<feature type="signal peptide" evidence="1">
    <location>
        <begin position="1"/>
        <end position="33"/>
    </location>
</feature>
<reference evidence="2 3" key="1">
    <citation type="submission" date="2019-06" db="EMBL/GenBank/DDBJ databases">
        <title>Sorghum-associated microbial communities from plants grown in Nebraska, USA.</title>
        <authorList>
            <person name="Schachtman D."/>
        </authorList>
    </citation>
    <scope>NUCLEOTIDE SEQUENCE [LARGE SCALE GENOMIC DNA]</scope>
    <source>
        <strain evidence="2 3">T529</strain>
    </source>
</reference>
<protein>
    <submittedName>
        <fullName evidence="2">Uncharacterized protein DUF1439</fullName>
    </submittedName>
</protein>
<sequence>MQIRSLPFTTSRRWMLRALCGAAALQAPLCALAGFNFFTSEYTATRDELQAQIAKRFPVAERYAEIFMVGLRDPQLGLDARSNRAAITATLTIASPLLAASPVQGVVSVSSALRYDAAARALRLDRPKAERLELQGVQGRDAERLQQVGAVVAQELLQGQVLRSFTADELTVGRKTYEIGDITVQDDGIKVQLK</sequence>
<name>A0A561BFF1_9BURK</name>
<proteinExistence type="predicted"/>
<dbReference type="AlphaFoldDB" id="A0A561BFF1"/>
<feature type="chain" id="PRO_5021905739" evidence="1">
    <location>
        <begin position="34"/>
        <end position="194"/>
    </location>
</feature>
<dbReference type="RefSeq" id="WP_145746131.1">
    <property type="nucleotide sequence ID" value="NZ_VIVL01000009.1"/>
</dbReference>
<evidence type="ECO:0000256" key="1">
    <source>
        <dbReference type="SAM" id="SignalP"/>
    </source>
</evidence>
<gene>
    <name evidence="2" type="ORF">FB547_109137</name>
</gene>